<dbReference type="PANTHER" id="PTHR43298:SF2">
    <property type="entry name" value="FMN_FAD EXPORTER YEEO-RELATED"/>
    <property type="match status" value="1"/>
</dbReference>
<sequence>MKQKFQISGRMTDMTTGSPLSLILRFALPLVAASMLQQVFSLTDTMVLGVFAGNQAIAVLGVCLWPVWLQVSVLTNLGQAACLLAAVRFGAKDEAALRRAVGCVYRTAVWVGLLFIPALILLTKPFLRLQNTPEAIFDEAAEYLWIIFLGTVFLLVYNILSSLLRAVGDSLTSFYAILISAVINLGLDVLLVAGFGMGTIGAAAATSVSQVFAAVICLWKLRSYPVFHLRREELRFDPPLFKEYAGLCLPMMAQSFVIAGGGTYVQACINQYGVDFAAGVSAAGKLFSVLETGAIGLASACASFVSQNVGARQFGRIRSAVRQIMGLTLVVALVLGIGLWLAGPWLLRIYVTADALDCAVEQMHAYCIGLLLMYPMYSLRQTVQSLGNLQIPLLAALLQLAARMSTARFLPLWLGRSGIYYTGIAAWAVSVLLIGFIYPRQLRKCSRT</sequence>
<dbReference type="AlphaFoldDB" id="A0AB35XSN4"/>
<comment type="caution">
    <text evidence="14">The sequence shown here is derived from an EMBL/GenBank/DDBJ whole genome shotgun (WGS) entry which is preliminary data.</text>
</comment>
<comment type="subcellular location">
    <subcellularLocation>
        <location evidence="2">Cell membrane</location>
        <topology evidence="2">Multi-pass membrane protein</topology>
    </subcellularLocation>
</comment>
<dbReference type="GO" id="GO:0006811">
    <property type="term" value="P:monoatomic ion transport"/>
    <property type="evidence" value="ECO:0007669"/>
    <property type="project" value="UniProtKB-KW"/>
</dbReference>
<evidence type="ECO:0000256" key="3">
    <source>
        <dbReference type="ARBA" id="ARBA00010199"/>
    </source>
</evidence>
<evidence type="ECO:0000256" key="13">
    <source>
        <dbReference type="SAM" id="Phobius"/>
    </source>
</evidence>
<keyword evidence="10" id="KW-0406">Ion transport</keyword>
<evidence type="ECO:0000256" key="4">
    <source>
        <dbReference type="ARBA" id="ARBA00020268"/>
    </source>
</evidence>
<accession>A0AB35XSN4</accession>
<dbReference type="GO" id="GO:0015297">
    <property type="term" value="F:antiporter activity"/>
    <property type="evidence" value="ECO:0007669"/>
    <property type="project" value="UniProtKB-KW"/>
</dbReference>
<dbReference type="EMBL" id="JBBFKC010000001">
    <property type="protein sequence ID" value="MEJ3689715.1"/>
    <property type="molecule type" value="Genomic_DNA"/>
</dbReference>
<feature type="transmembrane region" description="Helical" evidence="13">
    <location>
        <begin position="103"/>
        <end position="123"/>
    </location>
</feature>
<organism evidence="14 15">
    <name type="scientific">Faecalibacterium taiwanense</name>
    <dbReference type="NCBI Taxonomy" id="3030638"/>
    <lineage>
        <taxon>Bacteria</taxon>
        <taxon>Bacillati</taxon>
        <taxon>Bacillota</taxon>
        <taxon>Clostridia</taxon>
        <taxon>Eubacteriales</taxon>
        <taxon>Oscillospiraceae</taxon>
        <taxon>Faecalibacterium</taxon>
    </lineage>
</organism>
<dbReference type="NCBIfam" id="TIGR00797">
    <property type="entry name" value="matE"/>
    <property type="match status" value="1"/>
</dbReference>
<evidence type="ECO:0000256" key="2">
    <source>
        <dbReference type="ARBA" id="ARBA00004651"/>
    </source>
</evidence>
<protein>
    <recommendedName>
        <fullName evidence="4">Probable multidrug resistance protein NorM</fullName>
    </recommendedName>
    <alternativeName>
        <fullName evidence="12">Multidrug-efflux transporter</fullName>
    </alternativeName>
</protein>
<keyword evidence="8 13" id="KW-0812">Transmembrane</keyword>
<evidence type="ECO:0000256" key="12">
    <source>
        <dbReference type="ARBA" id="ARBA00031636"/>
    </source>
</evidence>
<evidence type="ECO:0000256" key="9">
    <source>
        <dbReference type="ARBA" id="ARBA00022989"/>
    </source>
</evidence>
<dbReference type="InterPro" id="IPR002528">
    <property type="entry name" value="MATE_fam"/>
</dbReference>
<evidence type="ECO:0000256" key="5">
    <source>
        <dbReference type="ARBA" id="ARBA00022448"/>
    </source>
</evidence>
<evidence type="ECO:0000256" key="10">
    <source>
        <dbReference type="ARBA" id="ARBA00023065"/>
    </source>
</evidence>
<dbReference type="GO" id="GO:0005886">
    <property type="term" value="C:plasma membrane"/>
    <property type="evidence" value="ECO:0007669"/>
    <property type="project" value="UniProtKB-SubCell"/>
</dbReference>
<evidence type="ECO:0000256" key="6">
    <source>
        <dbReference type="ARBA" id="ARBA00022449"/>
    </source>
</evidence>
<feature type="transmembrane region" description="Helical" evidence="13">
    <location>
        <begin position="172"/>
        <end position="194"/>
    </location>
</feature>
<feature type="transmembrane region" description="Helical" evidence="13">
    <location>
        <begin position="20"/>
        <end position="40"/>
    </location>
</feature>
<keyword evidence="15" id="KW-1185">Reference proteome</keyword>
<keyword evidence="5" id="KW-0813">Transport</keyword>
<feature type="transmembrane region" description="Helical" evidence="13">
    <location>
        <begin position="143"/>
        <end position="160"/>
    </location>
</feature>
<feature type="transmembrane region" description="Helical" evidence="13">
    <location>
        <begin position="200"/>
        <end position="221"/>
    </location>
</feature>
<feature type="transmembrane region" description="Helical" evidence="13">
    <location>
        <begin position="391"/>
        <end position="413"/>
    </location>
</feature>
<feature type="transmembrane region" description="Helical" evidence="13">
    <location>
        <begin position="324"/>
        <end position="343"/>
    </location>
</feature>
<keyword evidence="6" id="KW-0050">Antiport</keyword>
<evidence type="ECO:0000256" key="8">
    <source>
        <dbReference type="ARBA" id="ARBA00022692"/>
    </source>
</evidence>
<proteinExistence type="inferred from homology"/>
<evidence type="ECO:0000256" key="11">
    <source>
        <dbReference type="ARBA" id="ARBA00023136"/>
    </source>
</evidence>
<keyword evidence="11 13" id="KW-0472">Membrane</keyword>
<reference evidence="14 15" key="1">
    <citation type="submission" date="2024-03" db="EMBL/GenBank/DDBJ databases">
        <authorList>
            <person name="Plomp N."/>
            <person name="Harmsen H.J."/>
        </authorList>
    </citation>
    <scope>NUCLEOTIDE SEQUENCE [LARGE SCALE GENOMIC DNA]</scope>
    <source>
        <strain evidence="14 15">HTF-76H</strain>
    </source>
</reference>
<evidence type="ECO:0000313" key="14">
    <source>
        <dbReference type="EMBL" id="MEJ3689715.1"/>
    </source>
</evidence>
<keyword evidence="7" id="KW-1003">Cell membrane</keyword>
<feature type="transmembrane region" description="Helical" evidence="13">
    <location>
        <begin position="363"/>
        <end position="379"/>
    </location>
</feature>
<keyword evidence="9 13" id="KW-1133">Transmembrane helix</keyword>
<comment type="function">
    <text evidence="1">Multidrug efflux pump.</text>
</comment>
<dbReference type="InterPro" id="IPR048279">
    <property type="entry name" value="MdtK-like"/>
</dbReference>
<evidence type="ECO:0000256" key="1">
    <source>
        <dbReference type="ARBA" id="ARBA00003408"/>
    </source>
</evidence>
<comment type="similarity">
    <text evidence="3">Belongs to the multi antimicrobial extrusion (MATE) (TC 2.A.66.1) family.</text>
</comment>
<name>A0AB35XSN4_9FIRM</name>
<dbReference type="InterPro" id="IPR050222">
    <property type="entry name" value="MATE_MdtK"/>
</dbReference>
<evidence type="ECO:0000256" key="7">
    <source>
        <dbReference type="ARBA" id="ARBA00022475"/>
    </source>
</evidence>
<dbReference type="PANTHER" id="PTHR43298">
    <property type="entry name" value="MULTIDRUG RESISTANCE PROTEIN NORM-RELATED"/>
    <property type="match status" value="1"/>
</dbReference>
<dbReference type="Proteomes" id="UP001379600">
    <property type="component" value="Unassembled WGS sequence"/>
</dbReference>
<dbReference type="GO" id="GO:0042910">
    <property type="term" value="F:xenobiotic transmembrane transporter activity"/>
    <property type="evidence" value="ECO:0007669"/>
    <property type="project" value="InterPro"/>
</dbReference>
<feature type="transmembrane region" description="Helical" evidence="13">
    <location>
        <begin position="419"/>
        <end position="438"/>
    </location>
</feature>
<evidence type="ECO:0000313" key="15">
    <source>
        <dbReference type="Proteomes" id="UP001379600"/>
    </source>
</evidence>
<feature type="transmembrane region" description="Helical" evidence="13">
    <location>
        <begin position="47"/>
        <end position="67"/>
    </location>
</feature>
<dbReference type="PIRSF" id="PIRSF006603">
    <property type="entry name" value="DinF"/>
    <property type="match status" value="1"/>
</dbReference>
<dbReference type="RefSeq" id="WP_337678580.1">
    <property type="nucleotide sequence ID" value="NZ_JBBFKB010000055.1"/>
</dbReference>
<gene>
    <name evidence="14" type="ORF">WF787_00540</name>
</gene>
<dbReference type="Pfam" id="PF01554">
    <property type="entry name" value="MatE"/>
    <property type="match status" value="2"/>
</dbReference>